<comment type="caution">
    <text evidence="3">The sequence shown here is derived from an EMBL/GenBank/DDBJ whole genome shotgun (WGS) entry which is preliminary data.</text>
</comment>
<evidence type="ECO:0008006" key="5">
    <source>
        <dbReference type="Google" id="ProtNLM"/>
    </source>
</evidence>
<dbReference type="InterPro" id="IPR018723">
    <property type="entry name" value="DUF2254_membrane"/>
</dbReference>
<feature type="region of interest" description="Disordered" evidence="1">
    <location>
        <begin position="387"/>
        <end position="414"/>
    </location>
</feature>
<name>A0ABP4RHR3_9ACTN</name>
<evidence type="ECO:0000313" key="4">
    <source>
        <dbReference type="Proteomes" id="UP001501319"/>
    </source>
</evidence>
<evidence type="ECO:0000256" key="2">
    <source>
        <dbReference type="SAM" id="Phobius"/>
    </source>
</evidence>
<organism evidence="3 4">
    <name type="scientific">Kribbella alba</name>
    <dbReference type="NCBI Taxonomy" id="190197"/>
    <lineage>
        <taxon>Bacteria</taxon>
        <taxon>Bacillati</taxon>
        <taxon>Actinomycetota</taxon>
        <taxon>Actinomycetes</taxon>
        <taxon>Propionibacteriales</taxon>
        <taxon>Kribbellaceae</taxon>
        <taxon>Kribbella</taxon>
    </lineage>
</organism>
<dbReference type="Proteomes" id="UP001501319">
    <property type="component" value="Unassembled WGS sequence"/>
</dbReference>
<evidence type="ECO:0000256" key="1">
    <source>
        <dbReference type="SAM" id="MobiDB-lite"/>
    </source>
</evidence>
<proteinExistence type="predicted"/>
<keyword evidence="2" id="KW-0812">Transmembrane</keyword>
<sequence length="414" mass="45246">MRLRITRFLDQNHWVLPMICVLGAIALALTTLAIDRRFDYSLVPETITGTATAAQTLLSTTVTAMVTLMTLVLTIMTLAVQLAMEQFSPRIVPALLRDRGNKLSMGLFGGAAAFAFIAATSIDDQNGRVPGLTVVISYLLMLTSLVVLILYISRSGDALRAAGLIDLVGDHLQHEIEKLPRLPDRTQYRPSELILATEPGVIVAIDESRLVRLARDADVLIELCVMMGDFVPAGGPLARIHGDVGRLEVDRVNEAILLGPERTHHDDPVFALTKLVEIATRRIAEDPSTTVQAVDRIHDALRNLAGRELPTGRYTDGDGELRLVIRVLDWDGYVRLAFDEVREAGARIPKVARRLRSALLDLSSVASGGRRKALEQQLRLLDRAADHMPDDRAAEQARTPDVQGIGSGRDLSGS</sequence>
<keyword evidence="2" id="KW-1133">Transmembrane helix</keyword>
<keyword evidence="4" id="KW-1185">Reference proteome</keyword>
<reference evidence="4" key="1">
    <citation type="journal article" date="2019" name="Int. J. Syst. Evol. Microbiol.">
        <title>The Global Catalogue of Microorganisms (GCM) 10K type strain sequencing project: providing services to taxonomists for standard genome sequencing and annotation.</title>
        <authorList>
            <consortium name="The Broad Institute Genomics Platform"/>
            <consortium name="The Broad Institute Genome Sequencing Center for Infectious Disease"/>
            <person name="Wu L."/>
            <person name="Ma J."/>
        </authorList>
    </citation>
    <scope>NUCLEOTIDE SEQUENCE [LARGE SCALE GENOMIC DNA]</scope>
    <source>
        <strain evidence="4">JCM 14306</strain>
    </source>
</reference>
<feature type="transmembrane region" description="Helical" evidence="2">
    <location>
        <begin position="62"/>
        <end position="83"/>
    </location>
</feature>
<feature type="transmembrane region" description="Helical" evidence="2">
    <location>
        <begin position="12"/>
        <end position="34"/>
    </location>
</feature>
<keyword evidence="2" id="KW-0472">Membrane</keyword>
<feature type="transmembrane region" description="Helical" evidence="2">
    <location>
        <begin position="134"/>
        <end position="152"/>
    </location>
</feature>
<dbReference type="EMBL" id="BAAANE010000007">
    <property type="protein sequence ID" value="GAA1648201.1"/>
    <property type="molecule type" value="Genomic_DNA"/>
</dbReference>
<protein>
    <recommendedName>
        <fullName evidence="5">DUF2254 domain-containing protein</fullName>
    </recommendedName>
</protein>
<dbReference type="Pfam" id="PF10011">
    <property type="entry name" value="DUF2254"/>
    <property type="match status" value="1"/>
</dbReference>
<gene>
    <name evidence="3" type="ORF">GCM10009744_44460</name>
</gene>
<accession>A0ABP4RHR3</accession>
<feature type="transmembrane region" description="Helical" evidence="2">
    <location>
        <begin position="103"/>
        <end position="122"/>
    </location>
</feature>
<evidence type="ECO:0000313" key="3">
    <source>
        <dbReference type="EMBL" id="GAA1648201.1"/>
    </source>
</evidence>